<keyword evidence="2" id="KW-1185">Reference proteome</keyword>
<dbReference type="EMBL" id="CM010719">
    <property type="protein sequence ID" value="RZC63230.1"/>
    <property type="molecule type" value="Genomic_DNA"/>
</dbReference>
<dbReference type="Proteomes" id="UP000316621">
    <property type="component" value="Chromosome 5"/>
</dbReference>
<accession>A0A4Y7JT42</accession>
<protein>
    <submittedName>
        <fullName evidence="1">Uncharacterized protein</fullName>
    </submittedName>
</protein>
<name>A0A4Y7JT42_PAPSO</name>
<dbReference type="Gramene" id="RZC63230">
    <property type="protein sequence ID" value="RZC63230"/>
    <property type="gene ID" value="C5167_024995"/>
</dbReference>
<sequence>MRLKVDRNLSGLRRSSLCTSEGIQLKVRGPPLVRSCKDKSLRPTPKQRTNNFDHTVSDLMERGERRPLAAFAAAEDYSLGGSVKSPDF</sequence>
<organism evidence="1 2">
    <name type="scientific">Papaver somniferum</name>
    <name type="common">Opium poppy</name>
    <dbReference type="NCBI Taxonomy" id="3469"/>
    <lineage>
        <taxon>Eukaryota</taxon>
        <taxon>Viridiplantae</taxon>
        <taxon>Streptophyta</taxon>
        <taxon>Embryophyta</taxon>
        <taxon>Tracheophyta</taxon>
        <taxon>Spermatophyta</taxon>
        <taxon>Magnoliopsida</taxon>
        <taxon>Ranunculales</taxon>
        <taxon>Papaveraceae</taxon>
        <taxon>Papaveroideae</taxon>
        <taxon>Papaver</taxon>
    </lineage>
</organism>
<dbReference type="AlphaFoldDB" id="A0A4Y7JT42"/>
<evidence type="ECO:0000313" key="2">
    <source>
        <dbReference type="Proteomes" id="UP000316621"/>
    </source>
</evidence>
<proteinExistence type="predicted"/>
<evidence type="ECO:0000313" key="1">
    <source>
        <dbReference type="EMBL" id="RZC63230.1"/>
    </source>
</evidence>
<gene>
    <name evidence="1" type="ORF">C5167_024995</name>
</gene>
<reference evidence="1 2" key="1">
    <citation type="journal article" date="2018" name="Science">
        <title>The opium poppy genome and morphinan production.</title>
        <authorList>
            <person name="Guo L."/>
            <person name="Winzer T."/>
            <person name="Yang X."/>
            <person name="Li Y."/>
            <person name="Ning Z."/>
            <person name="He Z."/>
            <person name="Teodor R."/>
            <person name="Lu Y."/>
            <person name="Bowser T.A."/>
            <person name="Graham I.A."/>
            <person name="Ye K."/>
        </authorList>
    </citation>
    <scope>NUCLEOTIDE SEQUENCE [LARGE SCALE GENOMIC DNA]</scope>
    <source>
        <strain evidence="2">cv. HN1</strain>
        <tissue evidence="1">Leaves</tissue>
    </source>
</reference>